<feature type="region of interest" description="Disordered" evidence="1">
    <location>
        <begin position="909"/>
        <end position="949"/>
    </location>
</feature>
<feature type="region of interest" description="Disordered" evidence="1">
    <location>
        <begin position="139"/>
        <end position="213"/>
    </location>
</feature>
<feature type="non-terminal residue" evidence="2">
    <location>
        <position position="1"/>
    </location>
</feature>
<feature type="compositionally biased region" description="Basic residues" evidence="1">
    <location>
        <begin position="7"/>
        <end position="22"/>
    </location>
</feature>
<feature type="compositionally biased region" description="Basic and acidic residues" evidence="1">
    <location>
        <begin position="186"/>
        <end position="200"/>
    </location>
</feature>
<sequence length="949" mass="101587">TQSQLKWSRRRDRGHGVRRGRGRNLRGFAADAARQLDVFGHDRHALGVNGAKSDLLATALTPTNFPGTVFPVTVFPPVLPAGAAAAPLPADPHGCEMPSRSRTVRLWRMVVSTNGVGQSTTRHAVAAADVAEWHAHGTWVGTDGCRDSGTGSGSEKGGKPTRQRPRRSDGERTGTEGGAECVSTPRRADVRRRLPPEPSRRNGPTTGCRPRRRRLWLRASQPFRADQPPLAGACLGLTPTRQQIFAALFRGLLSVAAESIALLALSLTESASCQSLAWRSDVRVQPILIFDVYDTVNSRFKIAGHKIVSENKSTHMKVVRCGIWHHPNDNIRGRLHVLPCAAICISHVSHRLSRSSLAPPRPVLVRLNPAPTPGQGTPPRQRLRRAAVPAAPPVTPGDRLLRHRSPATAGDRKPPPPSPPHPPSLPSAPLAAAIQLAAATATAGHLPPPLRSCREVPSHPTGLMLPRAAAISPPTAAVAPPANLGRDAATPATDLCARCVVVPPPAVAAVASRCVPARPGRHRRRALPPRVVAPPPPPPRRRACPAGTTSAADSRKASWRRPLWRAGGAGEGKAPRRRWSGGSRRLRGPRRPRRAGGRAAAAAADRLSPVRRSHLTWTSSSSSRPPLRAPAATPPPPPLTAAVLPAAAVPPRHRPVHLCRGRRWRASPCLPPWPPPRVVAPPPPPSRRRACPAGTTSAADSQKAGWRRPLWRAVGRVAAAVAAAAAAPHNPAVAAAAGAAGVNGGAVFRCHDGHFVDHGASTLPPCRPLHVWRRLGRTATAVIATGSPTAVTLPDPPRPPDLRAPRTRTCREMIGCRTSSDPDVNTGAQAADRQQTQYEVARLCQKLTPTLPKDSRLRSAELRCRETLTEAHETRRYPPPVTLWGLRTTAGPDTFPFRLRGNVRAVEALSAQPSRREPQKNSRRAPLRSPTVVFDTSRQHLTMPGKADH</sequence>
<dbReference type="AlphaFoldDB" id="A0A1X6NSS1"/>
<feature type="compositionally biased region" description="Low complexity" evidence="1">
    <location>
        <begin position="597"/>
        <end position="607"/>
    </location>
</feature>
<gene>
    <name evidence="2" type="ORF">BU14_0515s0001</name>
</gene>
<organism evidence="2 3">
    <name type="scientific">Porphyra umbilicalis</name>
    <name type="common">Purple laver</name>
    <name type="synonym">Red alga</name>
    <dbReference type="NCBI Taxonomy" id="2786"/>
    <lineage>
        <taxon>Eukaryota</taxon>
        <taxon>Rhodophyta</taxon>
        <taxon>Bangiophyceae</taxon>
        <taxon>Bangiales</taxon>
        <taxon>Bangiaceae</taxon>
        <taxon>Porphyra</taxon>
    </lineage>
</organism>
<feature type="compositionally biased region" description="Low complexity" evidence="1">
    <location>
        <begin position="615"/>
        <end position="631"/>
    </location>
</feature>
<keyword evidence="3" id="KW-1185">Reference proteome</keyword>
<accession>A0A1X6NSS1</accession>
<feature type="compositionally biased region" description="Pro residues" evidence="1">
    <location>
        <begin position="415"/>
        <end position="426"/>
    </location>
</feature>
<dbReference type="Proteomes" id="UP000218209">
    <property type="component" value="Unassembled WGS sequence"/>
</dbReference>
<name>A0A1X6NSS1_PORUM</name>
<feature type="region of interest" description="Disordered" evidence="1">
    <location>
        <begin position="681"/>
        <end position="705"/>
    </location>
</feature>
<dbReference type="EMBL" id="KV919118">
    <property type="protein sequence ID" value="OSX71654.1"/>
    <property type="molecule type" value="Genomic_DNA"/>
</dbReference>
<evidence type="ECO:0000313" key="2">
    <source>
        <dbReference type="EMBL" id="OSX71654.1"/>
    </source>
</evidence>
<evidence type="ECO:0000256" key="1">
    <source>
        <dbReference type="SAM" id="MobiDB-lite"/>
    </source>
</evidence>
<reference evidence="2 3" key="1">
    <citation type="submission" date="2017-03" db="EMBL/GenBank/DDBJ databases">
        <title>WGS assembly of Porphyra umbilicalis.</title>
        <authorList>
            <person name="Brawley S.H."/>
            <person name="Blouin N.A."/>
            <person name="Ficko-Blean E."/>
            <person name="Wheeler G.L."/>
            <person name="Lohr M."/>
            <person name="Goodson H.V."/>
            <person name="Jenkins J.W."/>
            <person name="Blaby-Haas C.E."/>
            <person name="Helliwell K.E."/>
            <person name="Chan C."/>
            <person name="Marriage T."/>
            <person name="Bhattacharya D."/>
            <person name="Klein A.S."/>
            <person name="Badis Y."/>
            <person name="Brodie J."/>
            <person name="Cao Y."/>
            <person name="Collen J."/>
            <person name="Dittami S.M."/>
            <person name="Gachon C.M."/>
            <person name="Green B.R."/>
            <person name="Karpowicz S."/>
            <person name="Kim J.W."/>
            <person name="Kudahl U."/>
            <person name="Lin S."/>
            <person name="Michel G."/>
            <person name="Mittag M."/>
            <person name="Olson B.J."/>
            <person name="Pangilinan J."/>
            <person name="Peng Y."/>
            <person name="Qiu H."/>
            <person name="Shu S."/>
            <person name="Singer J.T."/>
            <person name="Smith A.G."/>
            <person name="Sprecher B.N."/>
            <person name="Wagner V."/>
            <person name="Wang W."/>
            <person name="Wang Z.-Y."/>
            <person name="Yan J."/>
            <person name="Yarish C."/>
            <person name="Zoeuner-Riek S."/>
            <person name="Zhuang Y."/>
            <person name="Zou Y."/>
            <person name="Lindquist E.A."/>
            <person name="Grimwood J."/>
            <person name="Barry K."/>
            <person name="Rokhsar D.S."/>
            <person name="Schmutz J."/>
            <person name="Stiller J.W."/>
            <person name="Grossman A.R."/>
            <person name="Prochnik S.E."/>
        </authorList>
    </citation>
    <scope>NUCLEOTIDE SEQUENCE [LARGE SCALE GENOMIC DNA]</scope>
    <source>
        <strain evidence="2">4086291</strain>
    </source>
</reference>
<proteinExistence type="predicted"/>
<evidence type="ECO:0000313" key="3">
    <source>
        <dbReference type="Proteomes" id="UP000218209"/>
    </source>
</evidence>
<protein>
    <submittedName>
        <fullName evidence="2">Uncharacterized protein</fullName>
    </submittedName>
</protein>
<feature type="region of interest" description="Disordered" evidence="1">
    <location>
        <begin position="361"/>
        <end position="428"/>
    </location>
</feature>
<feature type="region of interest" description="Disordered" evidence="1">
    <location>
        <begin position="1"/>
        <end position="22"/>
    </location>
</feature>
<feature type="compositionally biased region" description="Basic residues" evidence="1">
    <location>
        <begin position="575"/>
        <end position="596"/>
    </location>
</feature>
<feature type="region of interest" description="Disordered" evidence="1">
    <location>
        <begin position="518"/>
        <end position="637"/>
    </location>
</feature>